<dbReference type="EMBL" id="AP025739">
    <property type="protein sequence ID" value="BDI28804.1"/>
    <property type="molecule type" value="Genomic_DNA"/>
</dbReference>
<sequence length="77" mass="9004">MKQFKCDQCESEAMHIVERDEICHVKGDKIIVHEAVRLCDACGKRVFDRVLDSAIFQEAFEIYRTLHGRQLEPDCHL</sequence>
<organism evidence="1 2">
    <name type="scientific">Capsulimonas corticalis</name>
    <dbReference type="NCBI Taxonomy" id="2219043"/>
    <lineage>
        <taxon>Bacteria</taxon>
        <taxon>Bacillati</taxon>
        <taxon>Armatimonadota</taxon>
        <taxon>Armatimonadia</taxon>
        <taxon>Capsulimonadales</taxon>
        <taxon>Capsulimonadaceae</taxon>
        <taxon>Capsulimonas</taxon>
    </lineage>
</organism>
<protein>
    <submittedName>
        <fullName evidence="1">Uncharacterized protein</fullName>
    </submittedName>
</protein>
<dbReference type="AlphaFoldDB" id="A0A402CTX3"/>
<dbReference type="NCBIfam" id="TIGR03831">
    <property type="entry name" value="YgiT_finger"/>
    <property type="match status" value="1"/>
</dbReference>
<keyword evidence="2" id="KW-1185">Reference proteome</keyword>
<accession>A0A402CTX3</accession>
<name>A0A402CTX3_9BACT</name>
<dbReference type="RefSeq" id="WP_119320861.1">
    <property type="nucleotide sequence ID" value="NZ_AP025739.1"/>
</dbReference>
<proteinExistence type="predicted"/>
<reference evidence="1 2" key="1">
    <citation type="journal article" date="2019" name="Int. J. Syst. Evol. Microbiol.">
        <title>Capsulimonas corticalis gen. nov., sp. nov., an aerobic capsulated bacterium, of a novel bacterial order, Capsulimonadales ord. nov., of the class Armatimonadia of the phylum Armatimonadetes.</title>
        <authorList>
            <person name="Li J."/>
            <person name="Kudo C."/>
            <person name="Tonouchi A."/>
        </authorList>
    </citation>
    <scope>NUCLEOTIDE SEQUENCE [LARGE SCALE GENOMIC DNA]</scope>
    <source>
        <strain evidence="1 2">AX-7</strain>
    </source>
</reference>
<dbReference type="InterPro" id="IPR022453">
    <property type="entry name" value="Znf_MqsA-type"/>
</dbReference>
<dbReference type="Proteomes" id="UP000287394">
    <property type="component" value="Chromosome"/>
</dbReference>
<evidence type="ECO:0000313" key="1">
    <source>
        <dbReference type="EMBL" id="BDI28804.1"/>
    </source>
</evidence>
<dbReference type="OrthoDB" id="3213544at2"/>
<dbReference type="Gene3D" id="3.10.20.860">
    <property type="match status" value="1"/>
</dbReference>
<gene>
    <name evidence="1" type="ORF">CCAX7_008550</name>
</gene>
<dbReference type="KEGG" id="ccot:CCAX7_008550"/>
<evidence type="ECO:0000313" key="2">
    <source>
        <dbReference type="Proteomes" id="UP000287394"/>
    </source>
</evidence>